<evidence type="ECO:0000313" key="3">
    <source>
        <dbReference type="Proteomes" id="UP000599109"/>
    </source>
</evidence>
<dbReference type="InterPro" id="IPR010496">
    <property type="entry name" value="AL/BT2_dom"/>
</dbReference>
<feature type="domain" description="3-keto-alpha-glucoside-1,2-lyase/3-keto-2-hydroxy-glucal hydratase" evidence="1">
    <location>
        <begin position="31"/>
        <end position="202"/>
    </location>
</feature>
<evidence type="ECO:0000259" key="1">
    <source>
        <dbReference type="Pfam" id="PF06439"/>
    </source>
</evidence>
<proteinExistence type="predicted"/>
<evidence type="ECO:0000313" key="2">
    <source>
        <dbReference type="EMBL" id="MBL0394518.1"/>
    </source>
</evidence>
<name>A0A937CW89_9BURK</name>
<protein>
    <submittedName>
        <fullName evidence="2">DUF1080 domain-containing protein</fullName>
    </submittedName>
</protein>
<dbReference type="EMBL" id="JAEQNE010000008">
    <property type="protein sequence ID" value="MBL0394518.1"/>
    <property type="molecule type" value="Genomic_DNA"/>
</dbReference>
<comment type="caution">
    <text evidence="2">The sequence shown here is derived from an EMBL/GenBank/DDBJ whole genome shotgun (WGS) entry which is preliminary data.</text>
</comment>
<dbReference type="Gene3D" id="2.60.120.560">
    <property type="entry name" value="Exo-inulinase, domain 1"/>
    <property type="match status" value="1"/>
</dbReference>
<dbReference type="GO" id="GO:0016787">
    <property type="term" value="F:hydrolase activity"/>
    <property type="evidence" value="ECO:0007669"/>
    <property type="project" value="InterPro"/>
</dbReference>
<dbReference type="Proteomes" id="UP000599109">
    <property type="component" value="Unassembled WGS sequence"/>
</dbReference>
<organism evidence="2 3">
    <name type="scientific">Ramlibacter monticola</name>
    <dbReference type="NCBI Taxonomy" id="1926872"/>
    <lineage>
        <taxon>Bacteria</taxon>
        <taxon>Pseudomonadati</taxon>
        <taxon>Pseudomonadota</taxon>
        <taxon>Betaproteobacteria</taxon>
        <taxon>Burkholderiales</taxon>
        <taxon>Comamonadaceae</taxon>
        <taxon>Ramlibacter</taxon>
    </lineage>
</organism>
<gene>
    <name evidence="2" type="ORF">JJ685_25490</name>
</gene>
<reference evidence="2 3" key="1">
    <citation type="journal article" date="2017" name="Int. J. Syst. Evol. Microbiol.">
        <title>Ramlibacter monticola sp. nov., isolated from forest soil.</title>
        <authorList>
            <person name="Chaudhary D.K."/>
            <person name="Kim J."/>
        </authorList>
    </citation>
    <scope>NUCLEOTIDE SEQUENCE [LARGE SCALE GENOMIC DNA]</scope>
    <source>
        <strain evidence="2 3">KACC 19175</strain>
    </source>
</reference>
<keyword evidence="3" id="KW-1185">Reference proteome</keyword>
<sequence>MKRSAFLGCGVLAAAGVLWGCSSMPGMGPSWTTLIDGERGLENFDRIGEANWRPEQGAIVADRGAGGYLVSKQTWRDFALRAEFWADTTTNSGIFIRATDPKKIEAASSYEVNIFDQRPDPTYGTGAIVNVAKVVPMPKAGGQWNVYEVTAQGSRLVVKLNGVQTVDVQDGKFPQGYIALQYGAGANNAPGGPIKWRKVQVRAL</sequence>
<accession>A0A937CW89</accession>
<dbReference type="RefSeq" id="WP_201677183.1">
    <property type="nucleotide sequence ID" value="NZ_JAEQNE010000008.1"/>
</dbReference>
<dbReference type="AlphaFoldDB" id="A0A937CW89"/>
<dbReference type="Pfam" id="PF06439">
    <property type="entry name" value="3keto-disac_hyd"/>
    <property type="match status" value="1"/>
</dbReference>